<reference evidence="1" key="1">
    <citation type="journal article" date="2023" name="Plant J.">
        <title>Genome sequences and population genomics provide insights into the demographic history, inbreeding, and mutation load of two 'living fossil' tree species of Dipteronia.</title>
        <authorList>
            <person name="Feng Y."/>
            <person name="Comes H.P."/>
            <person name="Chen J."/>
            <person name="Zhu S."/>
            <person name="Lu R."/>
            <person name="Zhang X."/>
            <person name="Li P."/>
            <person name="Qiu J."/>
            <person name="Olsen K.M."/>
            <person name="Qiu Y."/>
        </authorList>
    </citation>
    <scope>NUCLEOTIDE SEQUENCE</scope>
    <source>
        <strain evidence="1">NBL</strain>
    </source>
</reference>
<comment type="caution">
    <text evidence="1">The sequence shown here is derived from an EMBL/GenBank/DDBJ whole genome shotgun (WGS) entry which is preliminary data.</text>
</comment>
<organism evidence="1 2">
    <name type="scientific">Dipteronia sinensis</name>
    <dbReference type="NCBI Taxonomy" id="43782"/>
    <lineage>
        <taxon>Eukaryota</taxon>
        <taxon>Viridiplantae</taxon>
        <taxon>Streptophyta</taxon>
        <taxon>Embryophyta</taxon>
        <taxon>Tracheophyta</taxon>
        <taxon>Spermatophyta</taxon>
        <taxon>Magnoliopsida</taxon>
        <taxon>eudicotyledons</taxon>
        <taxon>Gunneridae</taxon>
        <taxon>Pentapetalae</taxon>
        <taxon>rosids</taxon>
        <taxon>malvids</taxon>
        <taxon>Sapindales</taxon>
        <taxon>Sapindaceae</taxon>
        <taxon>Hippocastanoideae</taxon>
        <taxon>Acereae</taxon>
        <taxon>Dipteronia</taxon>
    </lineage>
</organism>
<keyword evidence="2" id="KW-1185">Reference proteome</keyword>
<gene>
    <name evidence="1" type="ORF">Dsin_022655</name>
</gene>
<evidence type="ECO:0000313" key="2">
    <source>
        <dbReference type="Proteomes" id="UP001281410"/>
    </source>
</evidence>
<protein>
    <recommendedName>
        <fullName evidence="3">DAGKc domain-containing protein</fullName>
    </recommendedName>
</protein>
<evidence type="ECO:0008006" key="3">
    <source>
        <dbReference type="Google" id="ProtNLM"/>
    </source>
</evidence>
<accession>A0AAE0DZZ0</accession>
<dbReference type="EMBL" id="JANJYJ010000007">
    <property type="protein sequence ID" value="KAK3199240.1"/>
    <property type="molecule type" value="Genomic_DNA"/>
</dbReference>
<name>A0AAE0DZZ0_9ROSI</name>
<dbReference type="Proteomes" id="UP001281410">
    <property type="component" value="Unassembled WGS sequence"/>
</dbReference>
<proteinExistence type="predicted"/>
<sequence>MVFWFLLNQIEKMRGKLDSLSDLSSSPSKLLLPVNRFLSRRSGSGAEVEMDDSMLKDYCIPNYILGIGSEVTERSHTPACPVVVFINSKSGGQLGGTLLVTYRSAS</sequence>
<evidence type="ECO:0000313" key="1">
    <source>
        <dbReference type="EMBL" id="KAK3199240.1"/>
    </source>
</evidence>
<dbReference type="AlphaFoldDB" id="A0AAE0DZZ0"/>